<accession>A0A060QE14</accession>
<dbReference type="GO" id="GO:0000917">
    <property type="term" value="P:division septum assembly"/>
    <property type="evidence" value="ECO:0007669"/>
    <property type="project" value="UniProtKB-KW"/>
</dbReference>
<dbReference type="GO" id="GO:0030428">
    <property type="term" value="C:cell septum"/>
    <property type="evidence" value="ECO:0007669"/>
    <property type="project" value="TreeGrafter"/>
</dbReference>
<dbReference type="EMBL" id="CBLX010000008">
    <property type="protein sequence ID" value="CDG39145.1"/>
    <property type="molecule type" value="Genomic_DNA"/>
</dbReference>
<evidence type="ECO:0000256" key="7">
    <source>
        <dbReference type="ARBA" id="ARBA00024910"/>
    </source>
</evidence>
<dbReference type="InterPro" id="IPR036192">
    <property type="entry name" value="Cell_div_ZapA-like_sf"/>
</dbReference>
<comment type="caution">
    <text evidence="10">The sequence shown here is derived from an EMBL/GenBank/DDBJ whole genome shotgun (WGS) entry which is preliminary data.</text>
</comment>
<sequence length="113" mass="12749">MAQVSIRLNGYSYTIGCKDGEERYLQDLARQVERRIDRVRGLGTQGGESWTLVMAALFMADELHDLAKEILPTTTNERVQRAERIIAENESREQKLNLLAERAEGIAAELESA</sequence>
<dbReference type="PANTHER" id="PTHR34981:SF1">
    <property type="entry name" value="CELL DIVISION PROTEIN ZAPA"/>
    <property type="match status" value="1"/>
</dbReference>
<comment type="subcellular location">
    <subcellularLocation>
        <location evidence="1">Cytoplasm</location>
    </subcellularLocation>
</comment>
<evidence type="ECO:0000256" key="9">
    <source>
        <dbReference type="ARBA" id="ARBA00033158"/>
    </source>
</evidence>
<dbReference type="InterPro" id="IPR007838">
    <property type="entry name" value="Cell_div_ZapA-like"/>
</dbReference>
<keyword evidence="5" id="KW-0717">Septation</keyword>
<dbReference type="SUPFAM" id="SSF102829">
    <property type="entry name" value="Cell division protein ZapA-like"/>
    <property type="match status" value="1"/>
</dbReference>
<dbReference type="PANTHER" id="PTHR34981">
    <property type="entry name" value="CELL DIVISION PROTEIN ZAPA"/>
    <property type="match status" value="1"/>
</dbReference>
<comment type="function">
    <text evidence="7">Activator of cell division through the inhibition of FtsZ GTPase activity, therefore promoting FtsZ assembly into bundles of protofilaments necessary for the formation of the division Z ring. It is recruited early at mid-cell but it is not essential for cell division.</text>
</comment>
<dbReference type="AlphaFoldDB" id="A0A060QE14"/>
<evidence type="ECO:0000313" key="10">
    <source>
        <dbReference type="EMBL" id="CDG39145.1"/>
    </source>
</evidence>
<organism evidence="10 11">
    <name type="scientific">Asaia bogorensis</name>
    <dbReference type="NCBI Taxonomy" id="91915"/>
    <lineage>
        <taxon>Bacteria</taxon>
        <taxon>Pseudomonadati</taxon>
        <taxon>Pseudomonadota</taxon>
        <taxon>Alphaproteobacteria</taxon>
        <taxon>Acetobacterales</taxon>
        <taxon>Acetobacteraceae</taxon>
        <taxon>Asaia</taxon>
    </lineage>
</organism>
<dbReference type="Gene3D" id="3.30.160.880">
    <property type="entry name" value="Cell division protein ZapA protomer, N-terminal domain"/>
    <property type="match status" value="1"/>
</dbReference>
<evidence type="ECO:0000313" key="11">
    <source>
        <dbReference type="Proteomes" id="UP000027583"/>
    </source>
</evidence>
<evidence type="ECO:0000256" key="3">
    <source>
        <dbReference type="ARBA" id="ARBA00022490"/>
    </source>
</evidence>
<dbReference type="GO" id="GO:0032153">
    <property type="term" value="C:cell division site"/>
    <property type="evidence" value="ECO:0007669"/>
    <property type="project" value="TreeGrafter"/>
</dbReference>
<keyword evidence="6" id="KW-0131">Cell cycle</keyword>
<dbReference type="Pfam" id="PF05164">
    <property type="entry name" value="ZapA"/>
    <property type="match status" value="1"/>
</dbReference>
<name>A0A060QE14_9PROT</name>
<comment type="subunit">
    <text evidence="8">Homodimer. Interacts with FtsZ.</text>
</comment>
<evidence type="ECO:0000256" key="8">
    <source>
        <dbReference type="ARBA" id="ARBA00026068"/>
    </source>
</evidence>
<dbReference type="GO" id="GO:0000921">
    <property type="term" value="P:septin ring assembly"/>
    <property type="evidence" value="ECO:0007669"/>
    <property type="project" value="TreeGrafter"/>
</dbReference>
<evidence type="ECO:0000256" key="6">
    <source>
        <dbReference type="ARBA" id="ARBA00023306"/>
    </source>
</evidence>
<evidence type="ECO:0000256" key="2">
    <source>
        <dbReference type="ARBA" id="ARBA00015195"/>
    </source>
</evidence>
<dbReference type="GO" id="GO:0005829">
    <property type="term" value="C:cytosol"/>
    <property type="evidence" value="ECO:0007669"/>
    <property type="project" value="TreeGrafter"/>
</dbReference>
<evidence type="ECO:0000256" key="4">
    <source>
        <dbReference type="ARBA" id="ARBA00022618"/>
    </source>
</evidence>
<reference evidence="10 11" key="2">
    <citation type="journal article" date="2014" name="PLoS ONE">
        <title>Evolution of mitochondria reconstructed from the energy metabolism of living bacteria.</title>
        <authorList>
            <person name="Degli Esposti M."/>
            <person name="Chouaia B."/>
            <person name="Comandatore F."/>
            <person name="Crotti E."/>
            <person name="Sassera D."/>
            <person name="Lievens P.M."/>
            <person name="Daffonchio D."/>
            <person name="Bandi C."/>
        </authorList>
    </citation>
    <scope>NUCLEOTIDE SEQUENCE [LARGE SCALE GENOMIC DNA]</scope>
    <source>
        <strain evidence="10 11">SF2.1</strain>
    </source>
</reference>
<keyword evidence="3" id="KW-0963">Cytoplasm</keyword>
<evidence type="ECO:0000256" key="5">
    <source>
        <dbReference type="ARBA" id="ARBA00023210"/>
    </source>
</evidence>
<dbReference type="eggNOG" id="COG3027">
    <property type="taxonomic scope" value="Bacteria"/>
</dbReference>
<keyword evidence="4" id="KW-0132">Cell division</keyword>
<dbReference type="GO" id="GO:0043093">
    <property type="term" value="P:FtsZ-dependent cytokinesis"/>
    <property type="evidence" value="ECO:0007669"/>
    <property type="project" value="TreeGrafter"/>
</dbReference>
<dbReference type="RefSeq" id="WP_023979294.1">
    <property type="nucleotide sequence ID" value="NZ_CBLX010000008.1"/>
</dbReference>
<dbReference type="InterPro" id="IPR042233">
    <property type="entry name" value="Cell_div_ZapA_N"/>
</dbReference>
<reference evidence="10 11" key="1">
    <citation type="journal article" date="2014" name="Genome Biol. Evol.">
        <title>Acetic acid bacteria genomes reveal functional traits for adaptation to life in insect guts.</title>
        <authorList>
            <person name="Chouaia B."/>
            <person name="Gaiarsa S."/>
            <person name="Crotti E."/>
            <person name="Comandatore F."/>
            <person name="Degli Esposti M."/>
            <person name="Ricci I."/>
            <person name="Alma A."/>
            <person name="Favia G."/>
            <person name="Bandi C."/>
            <person name="Daffonchio D."/>
        </authorList>
    </citation>
    <scope>NUCLEOTIDE SEQUENCE [LARGE SCALE GENOMIC DNA]</scope>
    <source>
        <strain evidence="10 11">SF2.1</strain>
    </source>
</reference>
<evidence type="ECO:0000256" key="1">
    <source>
        <dbReference type="ARBA" id="ARBA00004496"/>
    </source>
</evidence>
<dbReference type="Proteomes" id="UP000027583">
    <property type="component" value="Unassembled WGS sequence"/>
</dbReference>
<gene>
    <name evidence="10" type="ORF">ASAP_1100</name>
</gene>
<protein>
    <recommendedName>
        <fullName evidence="2">Cell division protein ZapA</fullName>
    </recommendedName>
    <alternativeName>
        <fullName evidence="9">Z ring-associated protein ZapA</fullName>
    </alternativeName>
</protein>
<proteinExistence type="predicted"/>